<dbReference type="AlphaFoldDB" id="A0A6N1MME4"/>
<protein>
    <submittedName>
        <fullName evidence="2">Uncharacterized protein</fullName>
    </submittedName>
</protein>
<name>A0A6N1MME4_ACILW</name>
<dbReference type="Proteomes" id="UP001262767">
    <property type="component" value="Unassembled WGS sequence"/>
</dbReference>
<dbReference type="Proteomes" id="UP000509126">
    <property type="component" value="Chromosome"/>
</dbReference>
<organism evidence="2 3">
    <name type="scientific">Acinetobacter lwoffii</name>
    <dbReference type="NCBI Taxonomy" id="28090"/>
    <lineage>
        <taxon>Bacteria</taxon>
        <taxon>Pseudomonadati</taxon>
        <taxon>Pseudomonadota</taxon>
        <taxon>Gammaproteobacteria</taxon>
        <taxon>Moraxellales</taxon>
        <taxon>Moraxellaceae</taxon>
        <taxon>Acinetobacter</taxon>
    </lineage>
</organism>
<evidence type="ECO:0000313" key="2">
    <source>
        <dbReference type="EMBL" id="QKU21824.1"/>
    </source>
</evidence>
<sequence length="56" mass="6037">MQIQSDVGAGHLLRPVQAINRTVGSLDSADNDAVALYSAGDKFYRNDGIQISGIWM</sequence>
<proteinExistence type="predicted"/>
<reference evidence="2 3" key="1">
    <citation type="submission" date="2019-11" db="EMBL/GenBank/DDBJ databases">
        <title>FDA dAtabase for Regulatory Grade micrObial Sequences (FDA-ARGOS): Supporting development and validation of Infectious Disease Dx tests.</title>
        <authorList>
            <person name="Patel R."/>
            <person name="Rucinski S."/>
            <person name="Tallon L."/>
            <person name="Sadzewicz L."/>
            <person name="Vavikolanu K."/>
            <person name="Mehta A."/>
            <person name="Aluvathingal J."/>
            <person name="Nadendla S."/>
            <person name="Nandy P."/>
            <person name="Geyer C."/>
            <person name="Yan Y."/>
            <person name="Sichtig H."/>
        </authorList>
    </citation>
    <scope>NUCLEOTIDE SEQUENCE [LARGE SCALE GENOMIC DNA]</scope>
    <source>
        <strain evidence="2 3">FDAARGOS_557</strain>
    </source>
</reference>
<evidence type="ECO:0000313" key="1">
    <source>
        <dbReference type="EMBL" id="MDR6628514.1"/>
    </source>
</evidence>
<gene>
    <name evidence="2" type="ORF">FOB19_10700</name>
    <name evidence="1" type="ORF">J2X86_000502</name>
</gene>
<dbReference type="EMBL" id="CP054803">
    <property type="protein sequence ID" value="QKU21824.1"/>
    <property type="molecule type" value="Genomic_DNA"/>
</dbReference>
<dbReference type="EMBL" id="JAVDSC010000001">
    <property type="protein sequence ID" value="MDR6628514.1"/>
    <property type="molecule type" value="Genomic_DNA"/>
</dbReference>
<evidence type="ECO:0000313" key="3">
    <source>
        <dbReference type="Proteomes" id="UP000509126"/>
    </source>
</evidence>
<accession>A0A6N1MME4</accession>
<reference evidence="1" key="2">
    <citation type="submission" date="2023-07" db="EMBL/GenBank/DDBJ databases">
        <title>Sorghum-associated microbial communities from plants grown in Nebraska, USA.</title>
        <authorList>
            <person name="Schachtman D."/>
        </authorList>
    </citation>
    <scope>NUCLEOTIDE SEQUENCE</scope>
    <source>
        <strain evidence="1">BE44</strain>
    </source>
</reference>